<evidence type="ECO:0000313" key="1">
    <source>
        <dbReference type="EMBL" id="GBC98564.1"/>
    </source>
</evidence>
<dbReference type="AlphaFoldDB" id="A0A2H5XBM7"/>
<accession>A0A2H5XBM7</accession>
<dbReference type="Proteomes" id="UP000236173">
    <property type="component" value="Unassembled WGS sequence"/>
</dbReference>
<sequence length="379" mass="44131">MREIRQIRDALREWSKNVEVLPAAGGALEDLLHPDAEEQEERAYSDEAIFDTIFERSDGGEWWRESLYRPTPPVTRNQQHLFRYFLDGSLRSYFLGTVLEGDRSSPVHYAQIGACCLLRRDAGTVQREQVETRHLILVNRRSLSDTAWQYFENLLTNASAVLEDLAAPDIFSRSYGDVDLRVRAGGKTRYKMRELEAEVMEQILSNLNERTWLVMDGSLMFQPILQRLQQHYGEQIPPVLGVSKNFRKDPQFVFGRGPRAQRFSIYSLLAHLKHEHRTVAFSAYDGQIVFWYVRLRPQGQVDYPLMGVVKCELVTADRQPVPTELLDLLSQALVAERNVTPHGRDRRWHAHLYPIFLAEQAIRNAFYSREVVQQLMRWR</sequence>
<proteinExistence type="predicted"/>
<comment type="caution">
    <text evidence="1">The sequence shown here is derived from an EMBL/GenBank/DDBJ whole genome shotgun (WGS) entry which is preliminary data.</text>
</comment>
<name>A0A2H5XBM7_9BACT</name>
<dbReference type="InterPro" id="IPR012337">
    <property type="entry name" value="RNaseH-like_sf"/>
</dbReference>
<evidence type="ECO:0008006" key="3">
    <source>
        <dbReference type="Google" id="ProtNLM"/>
    </source>
</evidence>
<reference evidence="2" key="1">
    <citation type="submission" date="2017-09" db="EMBL/GenBank/DDBJ databases">
        <title>Metaegenomics of thermophilic ammonia-oxidizing enrichment culture.</title>
        <authorList>
            <person name="Kato S."/>
            <person name="Suzuki K."/>
        </authorList>
    </citation>
    <scope>NUCLEOTIDE SEQUENCE [LARGE SCALE GENOMIC DNA]</scope>
</reference>
<organism evidence="1 2">
    <name type="scientific">Candidatus Fervidibacter japonicus</name>
    <dbReference type="NCBI Taxonomy" id="2035412"/>
    <lineage>
        <taxon>Bacteria</taxon>
        <taxon>Candidatus Fervidibacterota</taxon>
        <taxon>Candidatus Fervidibacter</taxon>
    </lineage>
</organism>
<dbReference type="SUPFAM" id="SSF53098">
    <property type="entry name" value="Ribonuclease H-like"/>
    <property type="match status" value="1"/>
</dbReference>
<gene>
    <name evidence="1" type="ORF">HRbin17_01077</name>
</gene>
<evidence type="ECO:0000313" key="2">
    <source>
        <dbReference type="Proteomes" id="UP000236173"/>
    </source>
</evidence>
<protein>
    <recommendedName>
        <fullName evidence="3">NurA domain-containing protein</fullName>
    </recommendedName>
</protein>
<dbReference type="EMBL" id="BEHT01000012">
    <property type="protein sequence ID" value="GBC98564.1"/>
    <property type="molecule type" value="Genomic_DNA"/>
</dbReference>